<evidence type="ECO:0000256" key="3">
    <source>
        <dbReference type="ARBA" id="ARBA00023163"/>
    </source>
</evidence>
<dbReference type="PRINTS" id="PR00032">
    <property type="entry name" value="HTHARAC"/>
</dbReference>
<comment type="caution">
    <text evidence="6">The sequence shown here is derived from an EMBL/GenBank/DDBJ whole genome shotgun (WGS) entry which is preliminary data.</text>
</comment>
<dbReference type="PROSITE" id="PS00041">
    <property type="entry name" value="HTH_ARAC_FAMILY_1"/>
    <property type="match status" value="1"/>
</dbReference>
<feature type="domain" description="HTH araC/xylS-type" evidence="5">
    <location>
        <begin position="644"/>
        <end position="744"/>
    </location>
</feature>
<evidence type="ECO:0000256" key="1">
    <source>
        <dbReference type="ARBA" id="ARBA00023015"/>
    </source>
</evidence>
<evidence type="ECO:0000256" key="4">
    <source>
        <dbReference type="SAM" id="Phobius"/>
    </source>
</evidence>
<keyword evidence="4" id="KW-0812">Transmembrane</keyword>
<dbReference type="InterPro" id="IPR009057">
    <property type="entry name" value="Homeodomain-like_sf"/>
</dbReference>
<evidence type="ECO:0000313" key="6">
    <source>
        <dbReference type="EMBL" id="HJC22278.1"/>
    </source>
</evidence>
<name>A0A9D2NC12_9FIRM</name>
<dbReference type="Pfam" id="PF12833">
    <property type="entry name" value="HTH_18"/>
    <property type="match status" value="1"/>
</dbReference>
<dbReference type="SUPFAM" id="SSF46689">
    <property type="entry name" value="Homeodomain-like"/>
    <property type="match status" value="2"/>
</dbReference>
<keyword evidence="1" id="KW-0805">Transcription regulation</keyword>
<organism evidence="6 7">
    <name type="scientific">Candidatus Eisenbergiella merdavium</name>
    <dbReference type="NCBI Taxonomy" id="2838551"/>
    <lineage>
        <taxon>Bacteria</taxon>
        <taxon>Bacillati</taxon>
        <taxon>Bacillota</taxon>
        <taxon>Clostridia</taxon>
        <taxon>Lachnospirales</taxon>
        <taxon>Lachnospiraceae</taxon>
        <taxon>Eisenbergiella</taxon>
    </lineage>
</organism>
<dbReference type="PANTHER" id="PTHR43280:SF28">
    <property type="entry name" value="HTH-TYPE TRANSCRIPTIONAL ACTIVATOR RHAS"/>
    <property type="match status" value="1"/>
</dbReference>
<keyword evidence="4" id="KW-0472">Membrane</keyword>
<dbReference type="GO" id="GO:0043565">
    <property type="term" value="F:sequence-specific DNA binding"/>
    <property type="evidence" value="ECO:0007669"/>
    <property type="project" value="InterPro"/>
</dbReference>
<reference evidence="6" key="1">
    <citation type="journal article" date="2021" name="PeerJ">
        <title>Extensive microbial diversity within the chicken gut microbiome revealed by metagenomics and culture.</title>
        <authorList>
            <person name="Gilroy R."/>
            <person name="Ravi A."/>
            <person name="Getino M."/>
            <person name="Pursley I."/>
            <person name="Horton D.L."/>
            <person name="Alikhan N.F."/>
            <person name="Baker D."/>
            <person name="Gharbi K."/>
            <person name="Hall N."/>
            <person name="Watson M."/>
            <person name="Adriaenssens E.M."/>
            <person name="Foster-Nyarko E."/>
            <person name="Jarju S."/>
            <person name="Secka A."/>
            <person name="Antonio M."/>
            <person name="Oren A."/>
            <person name="Chaudhuri R.R."/>
            <person name="La Ragione R."/>
            <person name="Hildebrand F."/>
            <person name="Pallen M.J."/>
        </authorList>
    </citation>
    <scope>NUCLEOTIDE SEQUENCE</scope>
    <source>
        <strain evidence="6">USAMLcec2-132</strain>
    </source>
</reference>
<dbReference type="Proteomes" id="UP000823891">
    <property type="component" value="Unassembled WGS sequence"/>
</dbReference>
<feature type="transmembrane region" description="Helical" evidence="4">
    <location>
        <begin position="292"/>
        <end position="314"/>
    </location>
</feature>
<dbReference type="AlphaFoldDB" id="A0A9D2NC12"/>
<dbReference type="InterPro" id="IPR020449">
    <property type="entry name" value="Tscrpt_reg_AraC-type_HTH"/>
</dbReference>
<dbReference type="GO" id="GO:0003700">
    <property type="term" value="F:DNA-binding transcription factor activity"/>
    <property type="evidence" value="ECO:0007669"/>
    <property type="project" value="InterPro"/>
</dbReference>
<dbReference type="PANTHER" id="PTHR43280">
    <property type="entry name" value="ARAC-FAMILY TRANSCRIPTIONAL REGULATOR"/>
    <property type="match status" value="1"/>
</dbReference>
<dbReference type="InterPro" id="IPR018060">
    <property type="entry name" value="HTH_AraC"/>
</dbReference>
<sequence>MKWLREKTGTLFSKTLFGMLAISLTVLVVTAGGLFVWFRTEMVRGYYELTGAVMGNTDAVFSRNLSDARELLMEWYASADGVSLRLDSDTDALDHMSFINRVQETLRGSSWLQSVCFINRERQMALNMGSNVSYPENLERILVDKITQEDSRNEPFAWKVKSYQSDQEMIPLLTMPMAEAPVGNENFAGMTVVNIDLAQLNKGLFSDEQEEQFRIYIFNADGMVVGSSSREELGEDWSGKEWVRRVLDGEGQFEMKEDGKRWEILAASMQYQGFWIAAQSDYVTQIMNINSIFYIITAVLLLAAGVIILLMVLVSRRIFQPFHQVVGSLKQSEIAEKMDPEKDEVAFLEHFYQGVSSQMQLMNDKKEKDFIVKNMLLGTQGREVGLLLRQKGILFEGKPYYMAVVFLESEDREDSLSMQEYDMLRNMVSGVFVTALEQNGRCTGFEAGLRRLLFLISGKEEQTQELLETLQRAESSARRLSPVRLYMMVSEGFQDDGSGCVRSFRRMNEYLKTRQLLGCTEAAVLPQADERISEDGTERIVECLKKRDKPGYLEAVDALLSACGMMPYEAFAAQLELLVRQIARAGKIVRYAEGYKQKNTGPVREHIAALSGREELVLWLESLYDEAALSISKVAGHSTAALMEEAVDYIRNNYDDSSLSVNLLADRLNISAAYFGKLFTEFTGTKMLDYVLKVRMEKARELLLSEPDCDIARIAELVGYNNSTYFTTAFKKYYGVTPSRFREYHVTERLREGEEGEENGS</sequence>
<protein>
    <submittedName>
        <fullName evidence="6">AraC family transcriptional regulator</fullName>
    </submittedName>
</protein>
<proteinExistence type="predicted"/>
<gene>
    <name evidence="6" type="ORF">H9761_01065</name>
</gene>
<dbReference type="SMART" id="SM00342">
    <property type="entry name" value="HTH_ARAC"/>
    <property type="match status" value="1"/>
</dbReference>
<dbReference type="PROSITE" id="PS01124">
    <property type="entry name" value="HTH_ARAC_FAMILY_2"/>
    <property type="match status" value="1"/>
</dbReference>
<evidence type="ECO:0000259" key="5">
    <source>
        <dbReference type="PROSITE" id="PS01124"/>
    </source>
</evidence>
<reference evidence="6" key="2">
    <citation type="submission" date="2021-04" db="EMBL/GenBank/DDBJ databases">
        <authorList>
            <person name="Gilroy R."/>
        </authorList>
    </citation>
    <scope>NUCLEOTIDE SEQUENCE</scope>
    <source>
        <strain evidence="6">USAMLcec2-132</strain>
    </source>
</reference>
<dbReference type="EMBL" id="DWWS01000006">
    <property type="protein sequence ID" value="HJC22278.1"/>
    <property type="molecule type" value="Genomic_DNA"/>
</dbReference>
<feature type="transmembrane region" description="Helical" evidence="4">
    <location>
        <begin position="16"/>
        <end position="38"/>
    </location>
</feature>
<accession>A0A9D2NC12</accession>
<keyword evidence="4" id="KW-1133">Transmembrane helix</keyword>
<dbReference type="InterPro" id="IPR018062">
    <property type="entry name" value="HTH_AraC-typ_CS"/>
</dbReference>
<dbReference type="Gene3D" id="1.10.10.60">
    <property type="entry name" value="Homeodomain-like"/>
    <property type="match status" value="2"/>
</dbReference>
<evidence type="ECO:0000313" key="7">
    <source>
        <dbReference type="Proteomes" id="UP000823891"/>
    </source>
</evidence>
<keyword evidence="3" id="KW-0804">Transcription</keyword>
<evidence type="ECO:0000256" key="2">
    <source>
        <dbReference type="ARBA" id="ARBA00023125"/>
    </source>
</evidence>
<keyword evidence="2" id="KW-0238">DNA-binding</keyword>